<organism evidence="2 3">
    <name type="scientific">Durusdinium trenchii</name>
    <dbReference type="NCBI Taxonomy" id="1381693"/>
    <lineage>
        <taxon>Eukaryota</taxon>
        <taxon>Sar</taxon>
        <taxon>Alveolata</taxon>
        <taxon>Dinophyceae</taxon>
        <taxon>Suessiales</taxon>
        <taxon>Symbiodiniaceae</taxon>
        <taxon>Durusdinium</taxon>
    </lineage>
</organism>
<evidence type="ECO:0000313" key="3">
    <source>
        <dbReference type="Proteomes" id="UP001642484"/>
    </source>
</evidence>
<name>A0ABP0NUX7_9DINO</name>
<protein>
    <submittedName>
        <fullName evidence="2">Uncharacterized protein</fullName>
    </submittedName>
</protein>
<evidence type="ECO:0000313" key="2">
    <source>
        <dbReference type="EMBL" id="CAK9067590.1"/>
    </source>
</evidence>
<accession>A0ABP0NUX7</accession>
<dbReference type="InterPro" id="IPR036691">
    <property type="entry name" value="Endo/exonu/phosph_ase_sf"/>
</dbReference>
<evidence type="ECO:0000256" key="1">
    <source>
        <dbReference type="SAM" id="MobiDB-lite"/>
    </source>
</evidence>
<reference evidence="2 3" key="1">
    <citation type="submission" date="2024-02" db="EMBL/GenBank/DDBJ databases">
        <authorList>
            <person name="Chen Y."/>
            <person name="Shah S."/>
            <person name="Dougan E. K."/>
            <person name="Thang M."/>
            <person name="Chan C."/>
        </authorList>
    </citation>
    <scope>NUCLEOTIDE SEQUENCE [LARGE SCALE GENOMIC DNA]</scope>
</reference>
<keyword evidence="3" id="KW-1185">Reference proteome</keyword>
<dbReference type="SUPFAM" id="SSF56219">
    <property type="entry name" value="DNase I-like"/>
    <property type="match status" value="1"/>
</dbReference>
<sequence length="1362" mass="154458">MQCACFLEGVAPFYNDRVTLRGWQRIDVYVADVGRVCDPVDPAHGLQQAFDDDVVALFDLGQHDTAGSSWAEARQELFDRALFHAEMDDHFDALVAHMAHLAQVVLFLADGQDAMHGFVIQNWRGQSFVNMVEHRWEHLGGLQWDFIMLRLMPSMFDYHGRMIMLIIPPAVLLEQNAYPEVVIEWTFQLRQRDQATCLWQNADLAYNLSPAGLPPDVFEECYMKEGRVFYVASETADLVHIVAELELVGLQRDIAPHVKVLQTPTMVTKGYLYQQWFNVAQLEAASDLPLVYRNGQPVHQDAFEVKESDYILVKVLDPEDIREMKRQRQCPAGTSSSDSAPLEALTPSAQAAVGPSLMQQSRSLGPHRTFADILGGRERSRSPPVGVDTLKVYGENLLVKECPCATNTWMHAARTCILGPDCLALPGYVMENAYVMEIYPPLKEPSRVVHSFLFASSGTLRPGQVLIFVELIENVPNTIGRHSKTRRVLKVHAEYTRAQLAADLGVTEKCSTVTCLVLQGEEAGGHTTNSHLCFNGQSETPSTRQVISLADLIGMKFRPVYKRERNEHQHQYGVDCHEVIQAMDWFNCHACIPLFPNDISWKACTDPWVKLPWWEGAPPQELHFYLDGSSIDHHAGAAVTLWVYAEAWQWAGALMHKLDDGRNAYEAEVVAHMLMMKWVHDLWRTHGRRQCTLMDTGVILVTRQQILWPSLLLYILGFKNRFGKASVRRVQWFWILARPDLREYWHAGRLQPPQPQPEADEQVLRELRAWQASTTPKSSLCLQLKTVSCNVFTLSKKYVSSLAAAVGFLDQCHGKDIAVVALQETRLKRTRLGHSDYIVVAHPSLKGKGGVLLALHRRLLRIDGEHGPKEALAEKHISVVASTHELLIVRVWYGSLDVLMVVAHAPHTGRPFAEVEAFWGSIATSIPAYLKSNDMLVFADANGRLGSRTSEAVQGCNAEEENPNGACFHEFLQTWRLWVPATFDAFHTGPGFTWTHPNGGQSRIDYIAVPVRWFFSWTDLQPAHGHLHDHHAVCLEFQCHLEGRDACQHVQRPVSLQHLGEAAVAQEQMARVSHMPPIDWAMDVHQHAHELTKRFSSGVHAVVPKRLPFHRKLHFSAVTRRAILHKAHLRGRLLRLEYGRRLLLLRACFAAWRTNETEMGQMLTDMGQEDRHLACTWVSLFLTFRRVRNSATALQRYDTQVFFDALKDEWHNCDQPGKTKELWTLVKRHLPRHKTRQHARPAVQHEELRDQWRPHLERLEAGASVRLETLYQELLSDDPPFEASMQMCALEEIPPLVQVKNSLRATRPGKAAGPEGLPSEWIHAGADSLAPWVFDLILKMILTTQEPIPWKGGILQAFSYFG</sequence>
<gene>
    <name evidence="2" type="ORF">CCMP2556_LOCUS33210</name>
</gene>
<proteinExistence type="predicted"/>
<dbReference type="EMBL" id="CAXAMN010022239">
    <property type="protein sequence ID" value="CAK9067590.1"/>
    <property type="molecule type" value="Genomic_DNA"/>
</dbReference>
<dbReference type="Gene3D" id="3.60.10.10">
    <property type="entry name" value="Endonuclease/exonuclease/phosphatase"/>
    <property type="match status" value="1"/>
</dbReference>
<feature type="region of interest" description="Disordered" evidence="1">
    <location>
        <begin position="324"/>
        <end position="343"/>
    </location>
</feature>
<comment type="caution">
    <text evidence="2">The sequence shown here is derived from an EMBL/GenBank/DDBJ whole genome shotgun (WGS) entry which is preliminary data.</text>
</comment>
<dbReference type="Proteomes" id="UP001642484">
    <property type="component" value="Unassembled WGS sequence"/>
</dbReference>